<evidence type="ECO:0000313" key="3">
    <source>
        <dbReference type="Proteomes" id="UP000093053"/>
    </source>
</evidence>
<sequence>MGQKRLKPIRDASSPAGVVASFLRGIYTGNTDLTLARLSSGTGYSQASLSEALSGKTMPSLELVNAFVEGCGRDDVTVEAGHVWRREKARSQGSTRPPRPDHADTWESLHHELVLLAHESGVFSPKALCDAAAAAGDSITHTSAHRWLTTSQPLRLESLHTILTACRVPMRHREPWVRAHDRAANAGGSARASTHKATGPPLTTLSPEALTEELRRLRRGPGVHAPDLKDALGPVLRQLCDLTEFDGSETVRRKVGEWVRDVTEDLPPDVRVAVVTTLGLNPDAPHRVFRERVEWLAAHQDRSPGTSRRRIDEALARMAEAAIAAPRPVSQATREHAWHLREFEAVLSLDGATPRCTESRTIVADRDGLDRVTWSFTLPRNGDATPAELDVIVLHGAQLLSTERPSPRRFVLGLGLPRRLRLGEVHDFALQVSVPDGRWNPRYVFWPERRCERFRLVSRFGARTPTAVWRIDHVFHRNADEIDSGRDYMAVDDCGEVHAAFAELQAGHGYGLSWTW</sequence>
<evidence type="ECO:0000313" key="2">
    <source>
        <dbReference type="EMBL" id="ANZ42109.1"/>
    </source>
</evidence>
<reference evidence="2 3" key="1">
    <citation type="submission" date="2016-07" db="EMBL/GenBank/DDBJ databases">
        <title>Complete genome sequence of the Lentzea guizhouensis DHS C013.</title>
        <authorList>
            <person name="Cao C."/>
        </authorList>
    </citation>
    <scope>NUCLEOTIDE SEQUENCE [LARGE SCALE GENOMIC DNA]</scope>
    <source>
        <strain evidence="2 3">DHS C013</strain>
    </source>
</reference>
<dbReference type="InterPro" id="IPR001387">
    <property type="entry name" value="Cro/C1-type_HTH"/>
</dbReference>
<accession>A0A1B2HWJ6</accession>
<dbReference type="Proteomes" id="UP000093053">
    <property type="component" value="Chromosome"/>
</dbReference>
<keyword evidence="3" id="KW-1185">Reference proteome</keyword>
<name>A0A1B2HWJ6_9PSEU</name>
<dbReference type="OrthoDB" id="3805675at2"/>
<feature type="region of interest" description="Disordered" evidence="1">
    <location>
        <begin position="186"/>
        <end position="205"/>
    </location>
</feature>
<proteinExistence type="predicted"/>
<gene>
    <name evidence="2" type="ORF">BBK82_45440</name>
</gene>
<dbReference type="RefSeq" id="WP_065920443.1">
    <property type="nucleotide sequence ID" value="NZ_CP016793.1"/>
</dbReference>
<dbReference type="EMBL" id="CP016793">
    <property type="protein sequence ID" value="ANZ42109.1"/>
    <property type="molecule type" value="Genomic_DNA"/>
</dbReference>
<dbReference type="KEGG" id="led:BBK82_45440"/>
<dbReference type="CDD" id="cd00093">
    <property type="entry name" value="HTH_XRE"/>
    <property type="match status" value="1"/>
</dbReference>
<protein>
    <submittedName>
        <fullName evidence="2">Uncharacterized protein</fullName>
    </submittedName>
</protein>
<organism evidence="2 3">
    <name type="scientific">Lentzea guizhouensis</name>
    <dbReference type="NCBI Taxonomy" id="1586287"/>
    <lineage>
        <taxon>Bacteria</taxon>
        <taxon>Bacillati</taxon>
        <taxon>Actinomycetota</taxon>
        <taxon>Actinomycetes</taxon>
        <taxon>Pseudonocardiales</taxon>
        <taxon>Pseudonocardiaceae</taxon>
        <taxon>Lentzea</taxon>
    </lineage>
</organism>
<dbReference type="AlphaFoldDB" id="A0A1B2HWJ6"/>
<evidence type="ECO:0000256" key="1">
    <source>
        <dbReference type="SAM" id="MobiDB-lite"/>
    </source>
</evidence>